<dbReference type="PROSITE" id="PS00886">
    <property type="entry name" value="ILVD_EDD_1"/>
    <property type="match status" value="1"/>
</dbReference>
<dbReference type="NCBIfam" id="NF004784">
    <property type="entry name" value="PRK06131.1"/>
    <property type="match status" value="1"/>
</dbReference>
<evidence type="ECO:0000256" key="2">
    <source>
        <dbReference type="ARBA" id="ARBA00022723"/>
    </source>
</evidence>
<dbReference type="EMBL" id="CP062803">
    <property type="protein sequence ID" value="QOT76109.1"/>
    <property type="molecule type" value="Genomic_DNA"/>
</dbReference>
<dbReference type="Gene3D" id="3.50.30.80">
    <property type="entry name" value="IlvD/EDD C-terminal domain-like"/>
    <property type="match status" value="1"/>
</dbReference>
<keyword evidence="4" id="KW-0411">Iron-sulfur</keyword>
<dbReference type="Pfam" id="PF24877">
    <property type="entry name" value="ILV_EDD_C"/>
    <property type="match status" value="1"/>
</dbReference>
<evidence type="ECO:0000313" key="10">
    <source>
        <dbReference type="Proteomes" id="UP000397656"/>
    </source>
</evidence>
<dbReference type="PANTHER" id="PTHR43183:SF1">
    <property type="entry name" value="HYPOTHETICAL DIHYDROXY-ACID DEHYDRATASE (EUROFUNG)-RELATED"/>
    <property type="match status" value="1"/>
</dbReference>
<keyword evidence="2" id="KW-0479">Metal-binding</keyword>
<dbReference type="NCBIfam" id="NF009560">
    <property type="entry name" value="PRK13017.1"/>
    <property type="match status" value="1"/>
</dbReference>
<dbReference type="Pfam" id="PF00920">
    <property type="entry name" value="ILVD_EDD_N"/>
    <property type="match status" value="1"/>
</dbReference>
<dbReference type="GO" id="GO:0051536">
    <property type="term" value="F:iron-sulfur cluster binding"/>
    <property type="evidence" value="ECO:0007669"/>
    <property type="project" value="UniProtKB-KW"/>
</dbReference>
<dbReference type="GO" id="GO:0016836">
    <property type="term" value="F:hydro-lyase activity"/>
    <property type="evidence" value="ECO:0007669"/>
    <property type="project" value="UniProtKB-ARBA"/>
</dbReference>
<evidence type="ECO:0000256" key="5">
    <source>
        <dbReference type="ARBA" id="ARBA00023239"/>
    </source>
</evidence>
<reference evidence="9 10" key="1">
    <citation type="submission" date="2020-10" db="EMBL/GenBank/DDBJ databases">
        <title>Complete genome sequence of Cupriavidus basilensis CCUG 49340T.</title>
        <authorList>
            <person name="Salva-Serra F."/>
            <person name="Donoso R.A."/>
            <person name="Cho K.H."/>
            <person name="Yoo J.A."/>
            <person name="Lee K."/>
            <person name="Yoon S.-H."/>
            <person name="Perez-Pantoja D."/>
            <person name="Moore E.R.B."/>
        </authorList>
    </citation>
    <scope>NUCLEOTIDE SEQUENCE [LARGE SCALE GENOMIC DNA]</scope>
    <source>
        <strain evidence="10">CCUG 49340</strain>
    </source>
</reference>
<dbReference type="InterPro" id="IPR000581">
    <property type="entry name" value="ILV_EDD_N"/>
</dbReference>
<dbReference type="SUPFAM" id="SSF143975">
    <property type="entry name" value="IlvD/EDD N-terminal domain-like"/>
    <property type="match status" value="1"/>
</dbReference>
<proteinExistence type="inferred from homology"/>
<evidence type="ECO:0000259" key="7">
    <source>
        <dbReference type="Pfam" id="PF00920"/>
    </source>
</evidence>
<accession>A0A643FWE2</accession>
<feature type="region of interest" description="Disordered" evidence="6">
    <location>
        <begin position="1"/>
        <end position="56"/>
    </location>
</feature>
<dbReference type="InterPro" id="IPR052352">
    <property type="entry name" value="Sugar_Degrad_Dehydratases"/>
</dbReference>
<evidence type="ECO:0000256" key="4">
    <source>
        <dbReference type="ARBA" id="ARBA00023014"/>
    </source>
</evidence>
<evidence type="ECO:0000256" key="3">
    <source>
        <dbReference type="ARBA" id="ARBA00023004"/>
    </source>
</evidence>
<evidence type="ECO:0000256" key="6">
    <source>
        <dbReference type="SAM" id="MobiDB-lite"/>
    </source>
</evidence>
<gene>
    <name evidence="9" type="ORF">F7R26_018475</name>
</gene>
<organism evidence="9 10">
    <name type="scientific">Cupriavidus basilensis</name>
    <dbReference type="NCBI Taxonomy" id="68895"/>
    <lineage>
        <taxon>Bacteria</taxon>
        <taxon>Pseudomonadati</taxon>
        <taxon>Pseudomonadota</taxon>
        <taxon>Betaproteobacteria</taxon>
        <taxon>Burkholderiales</taxon>
        <taxon>Burkholderiaceae</taxon>
        <taxon>Cupriavidus</taxon>
    </lineage>
</organism>
<feature type="compositionally biased region" description="Basic and acidic residues" evidence="6">
    <location>
        <begin position="40"/>
        <end position="50"/>
    </location>
</feature>
<protein>
    <submittedName>
        <fullName evidence="9">Dihydroxy-acid dehydratase</fullName>
    </submittedName>
</protein>
<dbReference type="InterPro" id="IPR042096">
    <property type="entry name" value="Dihydro-acid_dehy_C"/>
</dbReference>
<feature type="domain" description="Dihydroxy-acid/6-phosphogluconate dehydratase N-terminal" evidence="7">
    <location>
        <begin position="87"/>
        <end position="398"/>
    </location>
</feature>
<comment type="similarity">
    <text evidence="1">Belongs to the IlvD/Edd family.</text>
</comment>
<keyword evidence="5" id="KW-0456">Lyase</keyword>
<dbReference type="Proteomes" id="UP000397656">
    <property type="component" value="Chromosome 1"/>
</dbReference>
<dbReference type="PANTHER" id="PTHR43183">
    <property type="entry name" value="HYPOTHETICAL DIHYDROXYACID DEHYDRATASE (EUROFUNG)-RELATED"/>
    <property type="match status" value="1"/>
</dbReference>
<dbReference type="AlphaFoldDB" id="A0A643FWE2"/>
<dbReference type="SUPFAM" id="SSF52016">
    <property type="entry name" value="LeuD/IlvD-like"/>
    <property type="match status" value="1"/>
</dbReference>
<evidence type="ECO:0000259" key="8">
    <source>
        <dbReference type="Pfam" id="PF24877"/>
    </source>
</evidence>
<dbReference type="InterPro" id="IPR037237">
    <property type="entry name" value="IlvD/EDD_N"/>
</dbReference>
<evidence type="ECO:0000256" key="1">
    <source>
        <dbReference type="ARBA" id="ARBA00006486"/>
    </source>
</evidence>
<evidence type="ECO:0000313" key="9">
    <source>
        <dbReference type="EMBL" id="QOT76109.1"/>
    </source>
</evidence>
<keyword evidence="3" id="KW-0408">Iron</keyword>
<name>A0A643FWE2_9BURK</name>
<dbReference type="FunFam" id="3.50.30.80:FF:000001">
    <property type="entry name" value="Dihydroxy-acid dehydratase"/>
    <property type="match status" value="1"/>
</dbReference>
<feature type="domain" description="Dihydroxy-acid/6-phosphogluconate dehydratase C-terminal" evidence="8">
    <location>
        <begin position="408"/>
        <end position="602"/>
    </location>
</feature>
<sequence>MRQGSAIGRGHPYLQRTRKRASAHVAPTRQPSLRGPARTQETRVNDDKPTPPKRRSQAWFGRLDRDGFIYRSWLKNRGIPHDQFDGRPVIGICNTYSELTPCNSHFRTLAEQVKIGVWEAGGFPLEFPVMSLGETMLRPTAMLFRNLASMDVEESIRGNPIDGVVLLMGCDKTTPALMMGAASCDLPTIGVSGGPMLSGKFRGGELGSGTDVWKMSEEVRAGQMSQEDFFEAESCMHRSHGHCMTMGTASTMASMVEALGMSLPGNAAIPAVDGRRNVLARASGRRIVEMVKDNLVMSKILTRDAFENAIRVNAAIGGSTNAVIHLLAIAGRIGVDLKLEDWDALGHELPCLLDLQPSGRHLMEDFYYAGGLPAVIRELESVLARDALTVNGKTLWDNCKDAPNWNREVIHAFGAPFKASAGIAVLRGNLCPDGAVIKPSAATPALLKHTGRAVVFEDSEHMHQRLDDESLDVDETCVLVLKNCGPRGYPGMAEAGNMPLPPKVLRKGITDMVRVSDARMSGTAYGTVVLHVAPEAAAGGPLALVKDGDMVELDVAARRLHLHVDEAELQRRRAAWQAPALPMERGWTRLYVEHVQQANLGADLDFLVGKSGAAVPKDNH</sequence>
<dbReference type="InterPro" id="IPR056740">
    <property type="entry name" value="ILV_EDD_C"/>
</dbReference>
<dbReference type="GO" id="GO:0046872">
    <property type="term" value="F:metal ion binding"/>
    <property type="evidence" value="ECO:0007669"/>
    <property type="project" value="UniProtKB-KW"/>
</dbReference>
<dbReference type="InterPro" id="IPR020558">
    <property type="entry name" value="DiOHA_6PGluconate_deHydtase_CS"/>
</dbReference>